<reference evidence="2" key="2">
    <citation type="submission" date="2021-02" db="EMBL/GenBank/DDBJ databases">
        <authorList>
            <person name="Kimball J.A."/>
            <person name="Haas M.W."/>
            <person name="Macchietto M."/>
            <person name="Kono T."/>
            <person name="Duquette J."/>
            <person name="Shao M."/>
        </authorList>
    </citation>
    <scope>NUCLEOTIDE SEQUENCE</scope>
    <source>
        <tissue evidence="2">Fresh leaf tissue</tissue>
    </source>
</reference>
<gene>
    <name evidence="2" type="ORF">GUJ93_ZPchr0009g1172</name>
</gene>
<keyword evidence="3" id="KW-1185">Reference proteome</keyword>
<protein>
    <submittedName>
        <fullName evidence="2">Uncharacterized protein</fullName>
    </submittedName>
</protein>
<evidence type="ECO:0000313" key="3">
    <source>
        <dbReference type="Proteomes" id="UP000729402"/>
    </source>
</evidence>
<sequence length="69" mass="7412">MAPAGSPAPSLHVYQRRARFEVVFHGHDELDLDPGPGADAGGMSDPRSAYRGNDARREEAEADAMAVVY</sequence>
<name>A0A8J5RPJ1_ZIZPA</name>
<dbReference type="AlphaFoldDB" id="A0A8J5RPJ1"/>
<comment type="caution">
    <text evidence="2">The sequence shown here is derived from an EMBL/GenBank/DDBJ whole genome shotgun (WGS) entry which is preliminary data.</text>
</comment>
<dbReference type="EMBL" id="JAAALK010000289">
    <property type="protein sequence ID" value="KAG8049193.1"/>
    <property type="molecule type" value="Genomic_DNA"/>
</dbReference>
<evidence type="ECO:0000313" key="2">
    <source>
        <dbReference type="EMBL" id="KAG8049193.1"/>
    </source>
</evidence>
<evidence type="ECO:0000256" key="1">
    <source>
        <dbReference type="SAM" id="MobiDB-lite"/>
    </source>
</evidence>
<feature type="region of interest" description="Disordered" evidence="1">
    <location>
        <begin position="28"/>
        <end position="69"/>
    </location>
</feature>
<accession>A0A8J5RPJ1</accession>
<organism evidence="2 3">
    <name type="scientific">Zizania palustris</name>
    <name type="common">Northern wild rice</name>
    <dbReference type="NCBI Taxonomy" id="103762"/>
    <lineage>
        <taxon>Eukaryota</taxon>
        <taxon>Viridiplantae</taxon>
        <taxon>Streptophyta</taxon>
        <taxon>Embryophyta</taxon>
        <taxon>Tracheophyta</taxon>
        <taxon>Spermatophyta</taxon>
        <taxon>Magnoliopsida</taxon>
        <taxon>Liliopsida</taxon>
        <taxon>Poales</taxon>
        <taxon>Poaceae</taxon>
        <taxon>BOP clade</taxon>
        <taxon>Oryzoideae</taxon>
        <taxon>Oryzeae</taxon>
        <taxon>Zizaniinae</taxon>
        <taxon>Zizania</taxon>
    </lineage>
</organism>
<proteinExistence type="predicted"/>
<reference evidence="2" key="1">
    <citation type="journal article" date="2021" name="bioRxiv">
        <title>Whole Genome Assembly and Annotation of Northern Wild Rice, Zizania palustris L., Supports a Whole Genome Duplication in the Zizania Genus.</title>
        <authorList>
            <person name="Haas M."/>
            <person name="Kono T."/>
            <person name="Macchietto M."/>
            <person name="Millas R."/>
            <person name="McGilp L."/>
            <person name="Shao M."/>
            <person name="Duquette J."/>
            <person name="Hirsch C.N."/>
            <person name="Kimball J."/>
        </authorList>
    </citation>
    <scope>NUCLEOTIDE SEQUENCE</scope>
    <source>
        <tissue evidence="2">Fresh leaf tissue</tissue>
    </source>
</reference>
<dbReference type="Proteomes" id="UP000729402">
    <property type="component" value="Unassembled WGS sequence"/>
</dbReference>